<organism evidence="1">
    <name type="scientific">uncultured Sphingomonas sp</name>
    <dbReference type="NCBI Taxonomy" id="158754"/>
    <lineage>
        <taxon>Bacteria</taxon>
        <taxon>Pseudomonadati</taxon>
        <taxon>Pseudomonadota</taxon>
        <taxon>Alphaproteobacteria</taxon>
        <taxon>Sphingomonadales</taxon>
        <taxon>Sphingomonadaceae</taxon>
        <taxon>Sphingomonas</taxon>
        <taxon>environmental samples</taxon>
    </lineage>
</organism>
<name>A0A6J4SRF0_9SPHN</name>
<sequence length="34" mass="4002">VRFFAPPARRQLCRRVPVRAAVRQRRGWPASARL</sequence>
<evidence type="ECO:0000313" key="1">
    <source>
        <dbReference type="EMBL" id="CAA9503250.1"/>
    </source>
</evidence>
<accession>A0A6J4SRF0</accession>
<protein>
    <submittedName>
        <fullName evidence="1">Uncharacterized protein</fullName>
    </submittedName>
</protein>
<reference evidence="1" key="1">
    <citation type="submission" date="2020-02" db="EMBL/GenBank/DDBJ databases">
        <authorList>
            <person name="Meier V. D."/>
        </authorList>
    </citation>
    <scope>NUCLEOTIDE SEQUENCE</scope>
    <source>
        <strain evidence="1">AVDCRST_MAG31</strain>
    </source>
</reference>
<proteinExistence type="predicted"/>
<feature type="non-terminal residue" evidence="1">
    <location>
        <position position="1"/>
    </location>
</feature>
<gene>
    <name evidence="1" type="ORF">AVDCRST_MAG31-592</name>
</gene>
<dbReference type="AlphaFoldDB" id="A0A6J4SRF0"/>
<dbReference type="EMBL" id="CADCWA010000039">
    <property type="protein sequence ID" value="CAA9503250.1"/>
    <property type="molecule type" value="Genomic_DNA"/>
</dbReference>
<feature type="non-terminal residue" evidence="1">
    <location>
        <position position="34"/>
    </location>
</feature>